<gene>
    <name evidence="1" type="ORF">GQ43DRAFT_480191</name>
</gene>
<accession>A0A9P4JPM4</accession>
<comment type="caution">
    <text evidence="1">The sequence shown here is derived from an EMBL/GenBank/DDBJ whole genome shotgun (WGS) entry which is preliminary data.</text>
</comment>
<reference evidence="1" key="1">
    <citation type="journal article" date="2020" name="Stud. Mycol.">
        <title>101 Dothideomycetes genomes: a test case for predicting lifestyles and emergence of pathogens.</title>
        <authorList>
            <person name="Haridas S."/>
            <person name="Albert R."/>
            <person name="Binder M."/>
            <person name="Bloem J."/>
            <person name="Labutti K."/>
            <person name="Salamov A."/>
            <person name="Andreopoulos B."/>
            <person name="Baker S."/>
            <person name="Barry K."/>
            <person name="Bills G."/>
            <person name="Bluhm B."/>
            <person name="Cannon C."/>
            <person name="Castanera R."/>
            <person name="Culley D."/>
            <person name="Daum C."/>
            <person name="Ezra D."/>
            <person name="Gonzalez J."/>
            <person name="Henrissat B."/>
            <person name="Kuo A."/>
            <person name="Liang C."/>
            <person name="Lipzen A."/>
            <person name="Lutzoni F."/>
            <person name="Magnuson J."/>
            <person name="Mondo S."/>
            <person name="Nolan M."/>
            <person name="Ohm R."/>
            <person name="Pangilinan J."/>
            <person name="Park H.-J."/>
            <person name="Ramirez L."/>
            <person name="Alfaro M."/>
            <person name="Sun H."/>
            <person name="Tritt A."/>
            <person name="Yoshinaga Y."/>
            <person name="Zwiers L.-H."/>
            <person name="Turgeon B."/>
            <person name="Goodwin S."/>
            <person name="Spatafora J."/>
            <person name="Crous P."/>
            <person name="Grigoriev I."/>
        </authorList>
    </citation>
    <scope>NUCLEOTIDE SEQUENCE</scope>
    <source>
        <strain evidence="1">ATCC 74209</strain>
    </source>
</reference>
<dbReference type="OrthoDB" id="4121058at2759"/>
<dbReference type="EMBL" id="ML993950">
    <property type="protein sequence ID" value="KAF2202079.1"/>
    <property type="molecule type" value="Genomic_DNA"/>
</dbReference>
<keyword evidence="2" id="KW-1185">Reference proteome</keyword>
<protein>
    <submittedName>
        <fullName evidence="1">Uncharacterized protein</fullName>
    </submittedName>
</protein>
<evidence type="ECO:0000313" key="2">
    <source>
        <dbReference type="Proteomes" id="UP000799536"/>
    </source>
</evidence>
<name>A0A9P4JPM4_9PLEO</name>
<sequence>MQDAHIEKLLLSGTARSGLSLTESQSAHPEIPLQNPIRTHRRNLPSANHHNAQRQLRHHLTHHACQLWNRPPPTSANSKDTSVNCWWRLFNWGPFEGVIKHFPGPSIDMLGQAHALGCRIRNTETGQLQFGRGSTG</sequence>
<proteinExistence type="predicted"/>
<dbReference type="Proteomes" id="UP000799536">
    <property type="component" value="Unassembled WGS sequence"/>
</dbReference>
<organism evidence="1 2">
    <name type="scientific">Delitschia confertaspora ATCC 74209</name>
    <dbReference type="NCBI Taxonomy" id="1513339"/>
    <lineage>
        <taxon>Eukaryota</taxon>
        <taxon>Fungi</taxon>
        <taxon>Dikarya</taxon>
        <taxon>Ascomycota</taxon>
        <taxon>Pezizomycotina</taxon>
        <taxon>Dothideomycetes</taxon>
        <taxon>Pleosporomycetidae</taxon>
        <taxon>Pleosporales</taxon>
        <taxon>Delitschiaceae</taxon>
        <taxon>Delitschia</taxon>
    </lineage>
</organism>
<evidence type="ECO:0000313" key="1">
    <source>
        <dbReference type="EMBL" id="KAF2202079.1"/>
    </source>
</evidence>
<dbReference type="AlphaFoldDB" id="A0A9P4JPM4"/>